<dbReference type="Pfam" id="PF13347">
    <property type="entry name" value="MFS_2"/>
    <property type="match status" value="1"/>
</dbReference>
<accession>A0A181CDY3</accession>
<dbReference type="Proteomes" id="UP000502533">
    <property type="component" value="Chromosome"/>
</dbReference>
<dbReference type="EMBL" id="CP050139">
    <property type="protein sequence ID" value="QIP36435.1"/>
    <property type="molecule type" value="Genomic_DNA"/>
</dbReference>
<dbReference type="GeneID" id="85023280"/>
<dbReference type="RefSeq" id="WP_007397423.1">
    <property type="nucleotide sequence ID" value="NZ_CP050139.1"/>
</dbReference>
<evidence type="ECO:0000313" key="2">
    <source>
        <dbReference type="Proteomes" id="UP000502533"/>
    </source>
</evidence>
<protein>
    <submittedName>
        <fullName evidence="1">Uncharacterized protein</fullName>
    </submittedName>
</protein>
<name>A0A181CDY3_9PROT</name>
<proteinExistence type="predicted"/>
<dbReference type="KEGG" id="kre:GWK63_14000"/>
<gene>
    <name evidence="1" type="ORF">GWK63_14000</name>
</gene>
<organism evidence="1 2">
    <name type="scientific">Komagataeibacter rhaeticus</name>
    <dbReference type="NCBI Taxonomy" id="215221"/>
    <lineage>
        <taxon>Bacteria</taxon>
        <taxon>Pseudomonadati</taxon>
        <taxon>Pseudomonadota</taxon>
        <taxon>Alphaproteobacteria</taxon>
        <taxon>Acetobacterales</taxon>
        <taxon>Acetobacteraceae</taxon>
        <taxon>Komagataeibacter</taxon>
    </lineage>
</organism>
<keyword evidence="2" id="KW-1185">Reference proteome</keyword>
<evidence type="ECO:0000313" key="1">
    <source>
        <dbReference type="EMBL" id="QIP36435.1"/>
    </source>
</evidence>
<reference evidence="1 2" key="1">
    <citation type="submission" date="2020-03" db="EMBL/GenBank/DDBJ databases">
        <title>Isolation of cellulose-producing strains, genome characterization and application of the synthesized cellulose films as an economical and sustainable material for piezoelectric sensor construction.</title>
        <authorList>
            <person name="Mangayil R.K."/>
        </authorList>
    </citation>
    <scope>NUCLEOTIDE SEQUENCE [LARGE SCALE GENOMIC DNA]</scope>
    <source>
        <strain evidence="1 2">ENS 9a1a</strain>
    </source>
</reference>
<sequence>MLAESIDFGAATTGIRAAGIAYSVNSFAGKVAWAVGGSLSAAMLEWGGYIPHALAQTERARAFITFGFVGLPAIIAIVSSLCILLYPSDEQIHSVLQPGEPA</sequence>
<dbReference type="AlphaFoldDB" id="A0A181CDY3"/>